<dbReference type="Proteomes" id="UP000008206">
    <property type="component" value="Plasmid Cy782201"/>
</dbReference>
<dbReference type="InterPro" id="IPR025349">
    <property type="entry name" value="DUF4253"/>
</dbReference>
<dbReference type="EMBL" id="CP002199">
    <property type="protein sequence ID" value="ADN17905.1"/>
    <property type="molecule type" value="Genomic_DNA"/>
</dbReference>
<protein>
    <recommendedName>
        <fullName evidence="1">DUF4253 domain-containing protein</fullName>
    </recommendedName>
</protein>
<accession>E0ULS5</accession>
<dbReference type="AlphaFoldDB" id="E0ULS5"/>
<geneLocation type="plasmid" evidence="2 3">
    <name>Cy782201</name>
</geneLocation>
<dbReference type="RefSeq" id="WP_013334655.1">
    <property type="nucleotide sequence ID" value="NC_014533.1"/>
</dbReference>
<gene>
    <name evidence="2" type="ordered locus">Cyan7822_6059</name>
</gene>
<feature type="domain" description="DUF4253" evidence="1">
    <location>
        <begin position="123"/>
        <end position="245"/>
    </location>
</feature>
<keyword evidence="3" id="KW-1185">Reference proteome</keyword>
<proteinExistence type="predicted"/>
<evidence type="ECO:0000259" key="1">
    <source>
        <dbReference type="Pfam" id="PF14062"/>
    </source>
</evidence>
<keyword evidence="2" id="KW-0614">Plasmid</keyword>
<dbReference type="KEGG" id="cyj:Cyan7822_6059"/>
<reference evidence="3" key="1">
    <citation type="journal article" date="2011" name="MBio">
        <title>Novel metabolic attributes of the genus Cyanothece, comprising a group of unicellular nitrogen-fixing Cyanobacteria.</title>
        <authorList>
            <person name="Bandyopadhyay A."/>
            <person name="Elvitigala T."/>
            <person name="Welsh E."/>
            <person name="Stockel J."/>
            <person name="Liberton M."/>
            <person name="Min H."/>
            <person name="Sherman L.A."/>
            <person name="Pakrasi H.B."/>
        </authorList>
    </citation>
    <scope>NUCLEOTIDE SEQUENCE [LARGE SCALE GENOMIC DNA]</scope>
    <source>
        <strain evidence="3">PCC 7822</strain>
        <plasmid evidence="3">Cy782201</plasmid>
    </source>
</reference>
<dbReference type="HOGENOM" id="CLU_099857_1_0_3"/>
<dbReference type="Pfam" id="PF14062">
    <property type="entry name" value="DUF4253"/>
    <property type="match status" value="1"/>
</dbReference>
<organism evidence="2 3">
    <name type="scientific">Gloeothece verrucosa (strain PCC 7822)</name>
    <name type="common">Cyanothece sp. (strain PCC 7822)</name>
    <dbReference type="NCBI Taxonomy" id="497965"/>
    <lineage>
        <taxon>Bacteria</taxon>
        <taxon>Bacillati</taxon>
        <taxon>Cyanobacteriota</taxon>
        <taxon>Cyanophyceae</taxon>
        <taxon>Oscillatoriophycideae</taxon>
        <taxon>Chroococcales</taxon>
        <taxon>Aphanothecaceae</taxon>
        <taxon>Gloeothece</taxon>
        <taxon>Gloeothece verrucosa</taxon>
    </lineage>
</organism>
<name>E0ULS5_GLOV7</name>
<evidence type="ECO:0000313" key="2">
    <source>
        <dbReference type="EMBL" id="ADN17905.1"/>
    </source>
</evidence>
<evidence type="ECO:0000313" key="3">
    <source>
        <dbReference type="Proteomes" id="UP000008206"/>
    </source>
</evidence>
<sequence length="245" mass="28467">MSLSLDEKKIALQLNFQEEVLLMLKENTQAQLHKVTIEKAIPENERSNFYLDEQAFPGRIIFKQKITEYQDYVLKFIVEGVSAIGHLSKIRELIAEFQSALLLEGYLLFATEYKQTENQGKAILIKSYNSYDILTIQLTNGANYNITNHDIVHLLEQWAKFCAFQIIGADFDWLELQFQTLPDNLNAFAQEIYEFCPNILTQGYIGESLSEDASIEDWEEALDNQTIEDLAEFLQKTKTLFLWWD</sequence>